<reference evidence="1" key="1">
    <citation type="journal article" date="2019" name="bioRxiv">
        <title>The Genome of the Zebra Mussel, Dreissena polymorpha: A Resource for Invasive Species Research.</title>
        <authorList>
            <person name="McCartney M.A."/>
            <person name="Auch B."/>
            <person name="Kono T."/>
            <person name="Mallez S."/>
            <person name="Zhang Y."/>
            <person name="Obille A."/>
            <person name="Becker A."/>
            <person name="Abrahante J.E."/>
            <person name="Garbe J."/>
            <person name="Badalamenti J.P."/>
            <person name="Herman A."/>
            <person name="Mangelson H."/>
            <person name="Liachko I."/>
            <person name="Sullivan S."/>
            <person name="Sone E.D."/>
            <person name="Koren S."/>
            <person name="Silverstein K.A.T."/>
            <person name="Beckman K.B."/>
            <person name="Gohl D.M."/>
        </authorList>
    </citation>
    <scope>NUCLEOTIDE SEQUENCE</scope>
    <source>
        <strain evidence="1">Duluth1</strain>
        <tissue evidence="1">Whole animal</tissue>
    </source>
</reference>
<evidence type="ECO:0000313" key="1">
    <source>
        <dbReference type="EMBL" id="KAH3868038.1"/>
    </source>
</evidence>
<protein>
    <submittedName>
        <fullName evidence="1">Uncharacterized protein</fullName>
    </submittedName>
</protein>
<name>A0A9D4M231_DREPO</name>
<reference evidence="1" key="2">
    <citation type="submission" date="2020-11" db="EMBL/GenBank/DDBJ databases">
        <authorList>
            <person name="McCartney M.A."/>
            <person name="Auch B."/>
            <person name="Kono T."/>
            <person name="Mallez S."/>
            <person name="Becker A."/>
            <person name="Gohl D.M."/>
            <person name="Silverstein K.A.T."/>
            <person name="Koren S."/>
            <person name="Bechman K.B."/>
            <person name="Herman A."/>
            <person name="Abrahante J.E."/>
            <person name="Garbe J."/>
        </authorList>
    </citation>
    <scope>NUCLEOTIDE SEQUENCE</scope>
    <source>
        <strain evidence="1">Duluth1</strain>
        <tissue evidence="1">Whole animal</tissue>
    </source>
</reference>
<organism evidence="1 2">
    <name type="scientific">Dreissena polymorpha</name>
    <name type="common">Zebra mussel</name>
    <name type="synonym">Mytilus polymorpha</name>
    <dbReference type="NCBI Taxonomy" id="45954"/>
    <lineage>
        <taxon>Eukaryota</taxon>
        <taxon>Metazoa</taxon>
        <taxon>Spiralia</taxon>
        <taxon>Lophotrochozoa</taxon>
        <taxon>Mollusca</taxon>
        <taxon>Bivalvia</taxon>
        <taxon>Autobranchia</taxon>
        <taxon>Heteroconchia</taxon>
        <taxon>Euheterodonta</taxon>
        <taxon>Imparidentia</taxon>
        <taxon>Neoheterodontei</taxon>
        <taxon>Myida</taxon>
        <taxon>Dreissenoidea</taxon>
        <taxon>Dreissenidae</taxon>
        <taxon>Dreissena</taxon>
    </lineage>
</organism>
<dbReference type="EMBL" id="JAIWYP010000002">
    <property type="protein sequence ID" value="KAH3868038.1"/>
    <property type="molecule type" value="Genomic_DNA"/>
</dbReference>
<keyword evidence="2" id="KW-1185">Reference proteome</keyword>
<accession>A0A9D4M231</accession>
<sequence length="257" mass="27504">MSHQGTVSISSRKVKSNMLHFAGLVLIALKAPTALGLVCLVCDHVSSIRDCPYIETCGSHEVCYLEGRNSSNGHALYQGGCRERQKCFTATTVGKRTEAAFCSQCCDHNLCQASLCGGTGYSPNRGPMCYDCPEGLNQGDYCDRIIEASHDQVCTESMRLSLQGTLFYATSLLEKNACDRALARLAAENLHITGANGSCFNCCSGDLCNNRCNLATPIVQVCKDASTPETCKLAAAYICGDKTMATNAGCLHYCGLC</sequence>
<dbReference type="AlphaFoldDB" id="A0A9D4M231"/>
<dbReference type="Proteomes" id="UP000828390">
    <property type="component" value="Unassembled WGS sequence"/>
</dbReference>
<gene>
    <name evidence="1" type="ORF">DPMN_031174</name>
</gene>
<comment type="caution">
    <text evidence="1">The sequence shown here is derived from an EMBL/GenBank/DDBJ whole genome shotgun (WGS) entry which is preliminary data.</text>
</comment>
<evidence type="ECO:0000313" key="2">
    <source>
        <dbReference type="Proteomes" id="UP000828390"/>
    </source>
</evidence>
<proteinExistence type="predicted"/>